<keyword evidence="10" id="KW-1185">Reference proteome</keyword>
<keyword evidence="5" id="KW-0862">Zinc</keyword>
<dbReference type="InterPro" id="IPR036236">
    <property type="entry name" value="Znf_C2H2_sf"/>
</dbReference>
<dbReference type="SUPFAM" id="SSF57667">
    <property type="entry name" value="beta-beta-alpha zinc fingers"/>
    <property type="match status" value="1"/>
</dbReference>
<dbReference type="PROSITE" id="PS50157">
    <property type="entry name" value="ZINC_FINGER_C2H2_2"/>
    <property type="match status" value="1"/>
</dbReference>
<evidence type="ECO:0000256" key="2">
    <source>
        <dbReference type="ARBA" id="ARBA00022723"/>
    </source>
</evidence>
<evidence type="ECO:0000256" key="7">
    <source>
        <dbReference type="PROSITE-ProRule" id="PRU00042"/>
    </source>
</evidence>
<evidence type="ECO:0000256" key="6">
    <source>
        <dbReference type="ARBA" id="ARBA00023242"/>
    </source>
</evidence>
<dbReference type="PANTHER" id="PTHR40626:SF36">
    <property type="entry name" value="TRANSCRIPTION FACTOR WITH C2H2 AND ZN(2)-CYS(6) DNA BINDING DOMAIN (EUROFUNG)"/>
    <property type="match status" value="1"/>
</dbReference>
<evidence type="ECO:0000259" key="8">
    <source>
        <dbReference type="PROSITE" id="PS50157"/>
    </source>
</evidence>
<dbReference type="AlphaFoldDB" id="A0A2S4KW71"/>
<dbReference type="InterPro" id="IPR051059">
    <property type="entry name" value="VerF-like"/>
</dbReference>
<keyword evidence="2" id="KW-0479">Metal-binding</keyword>
<dbReference type="InterPro" id="IPR013087">
    <property type="entry name" value="Znf_C2H2_type"/>
</dbReference>
<evidence type="ECO:0000256" key="5">
    <source>
        <dbReference type="ARBA" id="ARBA00022833"/>
    </source>
</evidence>
<sequence length="96" mass="10451">MYPTHAASSPAPMGSEAVHAVASACSSTSCGAREQPVTIGSNHWAERHDMISPSPDRHICHCGKSFLRKEHLRRHQATHSGPAFICLVCGRSFSRR</sequence>
<dbReference type="STRING" id="94208.A0A2S4KW71"/>
<feature type="domain" description="C2H2-type" evidence="8">
    <location>
        <begin position="58"/>
        <end position="84"/>
    </location>
</feature>
<dbReference type="GO" id="GO:0008270">
    <property type="term" value="F:zinc ion binding"/>
    <property type="evidence" value="ECO:0007669"/>
    <property type="project" value="UniProtKB-KW"/>
</dbReference>
<dbReference type="Gene3D" id="3.30.160.60">
    <property type="entry name" value="Classic Zinc Finger"/>
    <property type="match status" value="1"/>
</dbReference>
<comment type="caution">
    <text evidence="9">The sequence shown here is derived from an EMBL/GenBank/DDBJ whole genome shotgun (WGS) entry which is preliminary data.</text>
</comment>
<dbReference type="PANTHER" id="PTHR40626">
    <property type="entry name" value="MIP31509P"/>
    <property type="match status" value="1"/>
</dbReference>
<accession>A0A2S4KW71</accession>
<dbReference type="GO" id="GO:0005634">
    <property type="term" value="C:nucleus"/>
    <property type="evidence" value="ECO:0007669"/>
    <property type="project" value="UniProtKB-SubCell"/>
</dbReference>
<dbReference type="EMBL" id="PKSG01000525">
    <property type="protein sequence ID" value="POR34423.1"/>
    <property type="molecule type" value="Genomic_DNA"/>
</dbReference>
<keyword evidence="6" id="KW-0539">Nucleus</keyword>
<proteinExistence type="predicted"/>
<evidence type="ECO:0000313" key="9">
    <source>
        <dbReference type="EMBL" id="POR34423.1"/>
    </source>
</evidence>
<keyword evidence="3" id="KW-0677">Repeat</keyword>
<dbReference type="GO" id="GO:0000978">
    <property type="term" value="F:RNA polymerase II cis-regulatory region sequence-specific DNA binding"/>
    <property type="evidence" value="ECO:0007669"/>
    <property type="project" value="InterPro"/>
</dbReference>
<gene>
    <name evidence="9" type="ORF">TPAR_05391</name>
</gene>
<keyword evidence="4 7" id="KW-0863">Zinc-finger</keyword>
<evidence type="ECO:0000313" key="10">
    <source>
        <dbReference type="Proteomes" id="UP000237481"/>
    </source>
</evidence>
<evidence type="ECO:0000256" key="1">
    <source>
        <dbReference type="ARBA" id="ARBA00004123"/>
    </source>
</evidence>
<dbReference type="OrthoDB" id="654211at2759"/>
<protein>
    <recommendedName>
        <fullName evidence="8">C2H2-type domain-containing protein</fullName>
    </recommendedName>
</protein>
<reference evidence="9 10" key="1">
    <citation type="submission" date="2018-01" db="EMBL/GenBank/DDBJ databases">
        <title>Harnessing the power of phylogenomics to disentangle the directionality and signatures of interkingdom host jumping in the parasitic fungal genus Tolypocladium.</title>
        <authorList>
            <person name="Quandt C.A."/>
            <person name="Patterson W."/>
            <person name="Spatafora J.W."/>
        </authorList>
    </citation>
    <scope>NUCLEOTIDE SEQUENCE [LARGE SCALE GENOMIC DNA]</scope>
    <source>
        <strain evidence="9 10">NRBC 100945</strain>
    </source>
</reference>
<dbReference type="GO" id="GO:0000785">
    <property type="term" value="C:chromatin"/>
    <property type="evidence" value="ECO:0007669"/>
    <property type="project" value="TreeGrafter"/>
</dbReference>
<comment type="subcellular location">
    <subcellularLocation>
        <location evidence="1">Nucleus</location>
    </subcellularLocation>
</comment>
<dbReference type="GO" id="GO:0000981">
    <property type="term" value="F:DNA-binding transcription factor activity, RNA polymerase II-specific"/>
    <property type="evidence" value="ECO:0007669"/>
    <property type="project" value="InterPro"/>
</dbReference>
<name>A0A2S4KW71_9HYPO</name>
<dbReference type="Proteomes" id="UP000237481">
    <property type="component" value="Unassembled WGS sequence"/>
</dbReference>
<organism evidence="9 10">
    <name type="scientific">Tolypocladium paradoxum</name>
    <dbReference type="NCBI Taxonomy" id="94208"/>
    <lineage>
        <taxon>Eukaryota</taxon>
        <taxon>Fungi</taxon>
        <taxon>Dikarya</taxon>
        <taxon>Ascomycota</taxon>
        <taxon>Pezizomycotina</taxon>
        <taxon>Sordariomycetes</taxon>
        <taxon>Hypocreomycetidae</taxon>
        <taxon>Hypocreales</taxon>
        <taxon>Ophiocordycipitaceae</taxon>
        <taxon>Tolypocladium</taxon>
    </lineage>
</organism>
<evidence type="ECO:0000256" key="4">
    <source>
        <dbReference type="ARBA" id="ARBA00022771"/>
    </source>
</evidence>
<evidence type="ECO:0000256" key="3">
    <source>
        <dbReference type="ARBA" id="ARBA00022737"/>
    </source>
</evidence>